<evidence type="ECO:0000256" key="11">
    <source>
        <dbReference type="ARBA" id="ARBA00022989"/>
    </source>
</evidence>
<comment type="caution">
    <text evidence="17">The sequence shown here is derived from an EMBL/GenBank/DDBJ whole genome shotgun (WGS) entry which is preliminary data.</text>
</comment>
<dbReference type="Proteomes" id="UP001139125">
    <property type="component" value="Unassembled WGS sequence"/>
</dbReference>
<dbReference type="GO" id="GO:0015097">
    <property type="term" value="F:mercury ion transmembrane transporter activity"/>
    <property type="evidence" value="ECO:0007669"/>
    <property type="project" value="InterPro"/>
</dbReference>
<keyword evidence="18" id="KW-1185">Reference proteome</keyword>
<keyword evidence="4" id="KW-0813">Transport</keyword>
<feature type="domain" description="HMA" evidence="16">
    <location>
        <begin position="134"/>
        <end position="200"/>
    </location>
</feature>
<reference evidence="17" key="1">
    <citation type="submission" date="2022-06" db="EMBL/GenBank/DDBJ databases">
        <title>Gracilimonas sp. CAU 1638 isolated from sea sediment.</title>
        <authorList>
            <person name="Kim W."/>
        </authorList>
    </citation>
    <scope>NUCLEOTIDE SEQUENCE</scope>
    <source>
        <strain evidence="17">CAU 1638</strain>
    </source>
</reference>
<evidence type="ECO:0000256" key="8">
    <source>
        <dbReference type="ARBA" id="ARBA00022692"/>
    </source>
</evidence>
<dbReference type="FunFam" id="3.30.70.100:FF:000001">
    <property type="entry name" value="ATPase copper transporting beta"/>
    <property type="match status" value="1"/>
</dbReference>
<keyword evidence="10" id="KW-0476">Mercury</keyword>
<evidence type="ECO:0000256" key="6">
    <source>
        <dbReference type="ARBA" id="ARBA00022475"/>
    </source>
</evidence>
<dbReference type="AlphaFoldDB" id="A0A9X2L629"/>
<keyword evidence="11 15" id="KW-1133">Transmembrane helix</keyword>
<comment type="function">
    <text evidence="14">Involved in mercury resistance. Probably transfers a mercuric ion from the periplasmic Hg(2+)-binding protein MerP to the cytoplasmic mercuric reductase MerA.</text>
</comment>
<name>A0A9X2L629_9BACT</name>
<evidence type="ECO:0000256" key="1">
    <source>
        <dbReference type="ARBA" id="ARBA00004429"/>
    </source>
</evidence>
<sequence>MNKQQNNNSDTNWLGAGLGVAFIASLCCITPVLAVLAGTSGIASTFSFMDPFRPYLIGLTALLLGFAWYQKLKPSKEIDCECDPEEARFTQSKSFLGIVTVVAALLLAFPNYSNWFFSDAQPAQIQYVSEADVERVTFNVEGMTCAGCEASVKNELGKLDGILKSKVSYDSGTATISYLKTKLTEKELQDAINKTGFTANLQQEGENK</sequence>
<comment type="similarity">
    <text evidence="2">Belongs to the MerT family.</text>
</comment>
<keyword evidence="7" id="KW-0997">Cell inner membrane</keyword>
<evidence type="ECO:0000256" key="7">
    <source>
        <dbReference type="ARBA" id="ARBA00022519"/>
    </source>
</evidence>
<accession>A0A9X2L629</accession>
<dbReference type="InterPro" id="IPR036163">
    <property type="entry name" value="HMA_dom_sf"/>
</dbReference>
<dbReference type="PRINTS" id="PR00946">
    <property type="entry name" value="HGSCAVENGER"/>
</dbReference>
<dbReference type="NCBIfam" id="NF033556">
    <property type="entry name" value="MerTP_fusion"/>
    <property type="match status" value="1"/>
</dbReference>
<protein>
    <recommendedName>
        <fullName evidence="3">Mercuric transport protein MerT</fullName>
    </recommendedName>
    <alternativeName>
        <fullName evidence="13">Mercury ion transport protein</fullName>
    </alternativeName>
</protein>
<evidence type="ECO:0000256" key="3">
    <source>
        <dbReference type="ARBA" id="ARBA00017053"/>
    </source>
</evidence>
<dbReference type="Pfam" id="PF00403">
    <property type="entry name" value="HMA"/>
    <property type="match status" value="1"/>
</dbReference>
<dbReference type="PROSITE" id="PS50846">
    <property type="entry name" value="HMA_2"/>
    <property type="match status" value="1"/>
</dbReference>
<feature type="transmembrane region" description="Helical" evidence="15">
    <location>
        <begin position="12"/>
        <end position="37"/>
    </location>
</feature>
<feature type="transmembrane region" description="Helical" evidence="15">
    <location>
        <begin position="95"/>
        <end position="117"/>
    </location>
</feature>
<evidence type="ECO:0000256" key="12">
    <source>
        <dbReference type="ARBA" id="ARBA00023136"/>
    </source>
</evidence>
<evidence type="ECO:0000256" key="5">
    <source>
        <dbReference type="ARBA" id="ARBA00022466"/>
    </source>
</evidence>
<dbReference type="EMBL" id="JANDBC010000006">
    <property type="protein sequence ID" value="MCP9293061.1"/>
    <property type="molecule type" value="Genomic_DNA"/>
</dbReference>
<gene>
    <name evidence="17" type="primary">merTP</name>
    <name evidence="17" type="ORF">NM125_15830</name>
</gene>
<evidence type="ECO:0000256" key="4">
    <source>
        <dbReference type="ARBA" id="ARBA00022448"/>
    </source>
</evidence>
<proteinExistence type="inferred from homology"/>
<comment type="subcellular location">
    <subcellularLocation>
        <location evidence="1">Cell inner membrane</location>
        <topology evidence="1">Multi-pass membrane protein</topology>
    </subcellularLocation>
</comment>
<dbReference type="CDD" id="cd00371">
    <property type="entry name" value="HMA"/>
    <property type="match status" value="1"/>
</dbReference>
<organism evidence="17 18">
    <name type="scientific">Gracilimonas sediminicola</name>
    <dbReference type="NCBI Taxonomy" id="2952158"/>
    <lineage>
        <taxon>Bacteria</taxon>
        <taxon>Pseudomonadati</taxon>
        <taxon>Balneolota</taxon>
        <taxon>Balneolia</taxon>
        <taxon>Balneolales</taxon>
        <taxon>Balneolaceae</taxon>
        <taxon>Gracilimonas</taxon>
    </lineage>
</organism>
<evidence type="ECO:0000256" key="14">
    <source>
        <dbReference type="ARBA" id="ARBA00045720"/>
    </source>
</evidence>
<dbReference type="SUPFAM" id="SSF55008">
    <property type="entry name" value="HMA, heavy metal-associated domain"/>
    <property type="match status" value="1"/>
</dbReference>
<evidence type="ECO:0000256" key="13">
    <source>
        <dbReference type="ARBA" id="ARBA00030934"/>
    </source>
</evidence>
<keyword evidence="5" id="KW-0475">Mercuric resistance</keyword>
<keyword evidence="8 15" id="KW-0812">Transmembrane</keyword>
<dbReference type="RefSeq" id="WP_255135955.1">
    <property type="nucleotide sequence ID" value="NZ_JANDBC010000006.1"/>
</dbReference>
<evidence type="ECO:0000259" key="16">
    <source>
        <dbReference type="PROSITE" id="PS50846"/>
    </source>
</evidence>
<evidence type="ECO:0000256" key="2">
    <source>
        <dbReference type="ARBA" id="ARBA00008224"/>
    </source>
</evidence>
<evidence type="ECO:0000313" key="17">
    <source>
        <dbReference type="EMBL" id="MCP9293061.1"/>
    </source>
</evidence>
<dbReference type="PROSITE" id="PS01047">
    <property type="entry name" value="HMA_1"/>
    <property type="match status" value="1"/>
</dbReference>
<dbReference type="InterPro" id="IPR003457">
    <property type="entry name" value="Transprt_MerT"/>
</dbReference>
<feature type="transmembrane region" description="Helical" evidence="15">
    <location>
        <begin position="52"/>
        <end position="69"/>
    </location>
</feature>
<dbReference type="Gene3D" id="3.30.70.100">
    <property type="match status" value="1"/>
</dbReference>
<dbReference type="GO" id="GO:0005886">
    <property type="term" value="C:plasma membrane"/>
    <property type="evidence" value="ECO:0007669"/>
    <property type="project" value="UniProtKB-SubCell"/>
</dbReference>
<dbReference type="Pfam" id="PF02411">
    <property type="entry name" value="MerT"/>
    <property type="match status" value="1"/>
</dbReference>
<keyword evidence="6" id="KW-1003">Cell membrane</keyword>
<evidence type="ECO:0000313" key="18">
    <source>
        <dbReference type="Proteomes" id="UP001139125"/>
    </source>
</evidence>
<evidence type="ECO:0000256" key="9">
    <source>
        <dbReference type="ARBA" id="ARBA00022723"/>
    </source>
</evidence>
<keyword evidence="12 15" id="KW-0472">Membrane</keyword>
<evidence type="ECO:0000256" key="15">
    <source>
        <dbReference type="SAM" id="Phobius"/>
    </source>
</evidence>
<dbReference type="InterPro" id="IPR017969">
    <property type="entry name" value="Heavy-metal-associated_CS"/>
</dbReference>
<dbReference type="GO" id="GO:0046872">
    <property type="term" value="F:metal ion binding"/>
    <property type="evidence" value="ECO:0007669"/>
    <property type="project" value="UniProtKB-KW"/>
</dbReference>
<keyword evidence="9" id="KW-0479">Metal-binding</keyword>
<dbReference type="InterPro" id="IPR006121">
    <property type="entry name" value="HMA_dom"/>
</dbReference>
<evidence type="ECO:0000256" key="10">
    <source>
        <dbReference type="ARBA" id="ARBA00022914"/>
    </source>
</evidence>
<dbReference type="InterPro" id="IPR001802">
    <property type="entry name" value="MerP/CopZ"/>
</dbReference>
<dbReference type="Gene3D" id="1.10.287.910">
    <property type="entry name" value="bacterial mercury transporter, merf"/>
    <property type="match status" value="1"/>
</dbReference>